<dbReference type="Proteomes" id="UP000029914">
    <property type="component" value="Chromosome"/>
</dbReference>
<dbReference type="AlphaFoldDB" id="A0A097IJJ2"/>
<dbReference type="OrthoDB" id="4427397at2"/>
<dbReference type="HOGENOM" id="CLU_2069134_0_0_11"/>
<name>A0A097IJJ2_9CORY</name>
<evidence type="ECO:0000313" key="1">
    <source>
        <dbReference type="EMBL" id="AIT62273.1"/>
    </source>
</evidence>
<protein>
    <submittedName>
        <fullName evidence="1">Uncharacterized protein</fullName>
    </submittedName>
</protein>
<dbReference type="RefSeq" id="WP_018022496.1">
    <property type="nucleotide sequence ID" value="NZ_AQUX01000008.1"/>
</dbReference>
<gene>
    <name evidence="1" type="ORF">CDOO_06725</name>
</gene>
<keyword evidence="2" id="KW-1185">Reference proteome</keyword>
<sequence>MSSLSNVLSTFTSRREELLRGDASELWAIERHAKRVYLRNVSRDIEVQEAWLTDDDGTRQAFGRVRPGERVEVRSYRHRPDETVSGVVEWRVRSMVFPPRSIKRVEKIVDKRSLADHN</sequence>
<dbReference type="KEGG" id="cdo:CDOO_06725"/>
<evidence type="ECO:0000313" key="2">
    <source>
        <dbReference type="Proteomes" id="UP000029914"/>
    </source>
</evidence>
<dbReference type="EMBL" id="CP006764">
    <property type="protein sequence ID" value="AIT62273.1"/>
    <property type="molecule type" value="Genomic_DNA"/>
</dbReference>
<dbReference type="STRING" id="558173.CDOO_06725"/>
<reference evidence="1 2" key="1">
    <citation type="submission" date="2013-09" db="EMBL/GenBank/DDBJ databases">
        <title>Complete genome sequence of Corynebacterium doosanense CAU 212(T) (=DSM 45436(T)), isolated from activated sludge.</title>
        <authorList>
            <person name="Schaffert L."/>
            <person name="Albersmeier A."/>
            <person name="Kalinowski J."/>
            <person name="Ruckert C."/>
        </authorList>
    </citation>
    <scope>NUCLEOTIDE SEQUENCE [LARGE SCALE GENOMIC DNA]</scope>
    <source>
        <strain evidence="1 2">CAU 212</strain>
    </source>
</reference>
<organism evidence="1 2">
    <name type="scientific">Corynebacterium doosanense CAU 212 = DSM 45436</name>
    <dbReference type="NCBI Taxonomy" id="558173"/>
    <lineage>
        <taxon>Bacteria</taxon>
        <taxon>Bacillati</taxon>
        <taxon>Actinomycetota</taxon>
        <taxon>Actinomycetes</taxon>
        <taxon>Mycobacteriales</taxon>
        <taxon>Corynebacteriaceae</taxon>
        <taxon>Corynebacterium</taxon>
    </lineage>
</organism>
<accession>A0A097IJJ2</accession>
<proteinExistence type="predicted"/>